<dbReference type="SUPFAM" id="SSF53850">
    <property type="entry name" value="Periplasmic binding protein-like II"/>
    <property type="match status" value="1"/>
</dbReference>
<comment type="similarity">
    <text evidence="1">Belongs to the UPF0065 (bug) family.</text>
</comment>
<sequence>MARYANTPGAACSWPTRRCPHRRLPCRRTHRSGWYKAPRPHKTMTLEETTMMKQTMRATLAALAVAGALAAQASQPAAAADAPHCAAIRLYVPYAAGGGTDVSARLIGSKLGAELKIPVIIENRPGAKSVIAYQALLRDPPDGCAYLYDNSSHSLQAVYKGLPYDPAKDFRPVAMVATAPNVFVVNPAFPAKTMKEFIAYAKAHPGKVTYASFGVGSTSHLSGEVLNSAAGINMVHVPYRGSAPAVADLMGGNVQAIFVDPLTAKPLMDTGKVRGLAVIGAQRVPSSPDLPSMGELGIEDLSVPGWWGVFARTGVPDAVIQDMSQRLARIAADPEVKEKMAALGAQAYSGTTADFAATIAKDAARWQKVVRERNLVLE</sequence>
<protein>
    <recommendedName>
        <fullName evidence="4">ABC transporter substrate-binding protein</fullName>
    </recommendedName>
</protein>
<evidence type="ECO:0000256" key="1">
    <source>
        <dbReference type="ARBA" id="ARBA00006987"/>
    </source>
</evidence>
<keyword evidence="3" id="KW-1185">Reference proteome</keyword>
<dbReference type="InterPro" id="IPR042100">
    <property type="entry name" value="Bug_dom1"/>
</dbReference>
<dbReference type="Gene3D" id="3.40.190.150">
    <property type="entry name" value="Bordetella uptake gene, domain 1"/>
    <property type="match status" value="1"/>
</dbReference>
<dbReference type="Gene3D" id="3.40.190.10">
    <property type="entry name" value="Periplasmic binding protein-like II"/>
    <property type="match status" value="1"/>
</dbReference>
<name>A0A1W6YLR8_9BORD</name>
<dbReference type="Pfam" id="PF03401">
    <property type="entry name" value="TctC"/>
    <property type="match status" value="1"/>
</dbReference>
<dbReference type="CDD" id="cd13578">
    <property type="entry name" value="PBP2_Bug27"/>
    <property type="match status" value="1"/>
</dbReference>
<dbReference type="PANTHER" id="PTHR42928:SF5">
    <property type="entry name" value="BLR1237 PROTEIN"/>
    <property type="match status" value="1"/>
</dbReference>
<dbReference type="InterPro" id="IPR005064">
    <property type="entry name" value="BUG"/>
</dbReference>
<evidence type="ECO:0000313" key="2">
    <source>
        <dbReference type="EMBL" id="ARP81968.1"/>
    </source>
</evidence>
<accession>A0A1W6YLR8</accession>
<dbReference type="EMBL" id="CP021108">
    <property type="protein sequence ID" value="ARP81968.1"/>
    <property type="molecule type" value="Genomic_DNA"/>
</dbReference>
<reference evidence="2 3" key="1">
    <citation type="submission" date="2017-05" db="EMBL/GenBank/DDBJ databases">
        <title>Complete and WGS of Bordetella genogroups.</title>
        <authorList>
            <person name="Spilker T."/>
            <person name="LiPuma J."/>
        </authorList>
    </citation>
    <scope>NUCLEOTIDE SEQUENCE [LARGE SCALE GENOMIC DNA]</scope>
    <source>
        <strain evidence="2 3">AU19157</strain>
    </source>
</reference>
<evidence type="ECO:0008006" key="4">
    <source>
        <dbReference type="Google" id="ProtNLM"/>
    </source>
</evidence>
<gene>
    <name evidence="2" type="ORF">CAL12_14860</name>
</gene>
<evidence type="ECO:0000313" key="3">
    <source>
        <dbReference type="Proteomes" id="UP000194151"/>
    </source>
</evidence>
<dbReference type="KEGG" id="bgv:CAL12_14860"/>
<proteinExistence type="inferred from homology"/>
<dbReference type="Proteomes" id="UP000194151">
    <property type="component" value="Chromosome"/>
</dbReference>
<dbReference type="STRING" id="1416806.CAL12_14860"/>
<dbReference type="PANTHER" id="PTHR42928">
    <property type="entry name" value="TRICARBOXYLATE-BINDING PROTEIN"/>
    <property type="match status" value="1"/>
</dbReference>
<organism evidence="2 3">
    <name type="scientific">Bordetella genomosp. 8</name>
    <dbReference type="NCBI Taxonomy" id="1416806"/>
    <lineage>
        <taxon>Bacteria</taxon>
        <taxon>Pseudomonadati</taxon>
        <taxon>Pseudomonadota</taxon>
        <taxon>Betaproteobacteria</taxon>
        <taxon>Burkholderiales</taxon>
        <taxon>Alcaligenaceae</taxon>
        <taxon>Bordetella</taxon>
    </lineage>
</organism>
<dbReference type="AlphaFoldDB" id="A0A1W6YLR8"/>